<protein>
    <submittedName>
        <fullName evidence="1">Uncharacterized protein</fullName>
    </submittedName>
</protein>
<proteinExistence type="predicted"/>
<dbReference type="EMBL" id="MT143990">
    <property type="protein sequence ID" value="QJA45441.1"/>
    <property type="molecule type" value="Genomic_DNA"/>
</dbReference>
<dbReference type="AlphaFoldDB" id="A0A6H1ZDD4"/>
<sequence length="134" mass="15759">MNFTKDYIELCKSDKIQKLKYWKDTDGVIDWLLLKTGDWLYLPLREEIWCIDEIKNFGIANVWLPTGDQLDEIIVKICKEGNHYTTGTSSSNKWFVEVSSKYHKGENQIIFYDINPLIAKLKLLLQLLEVKDTK</sequence>
<name>A0A6H1ZDD4_9ZZZZ</name>
<evidence type="ECO:0000313" key="2">
    <source>
        <dbReference type="EMBL" id="QJH97865.1"/>
    </source>
</evidence>
<dbReference type="EMBL" id="MT144705">
    <property type="protein sequence ID" value="QJH97865.1"/>
    <property type="molecule type" value="Genomic_DNA"/>
</dbReference>
<gene>
    <name evidence="1" type="ORF">TM448A00237_0047</name>
    <name evidence="2" type="ORF">TM448B01100_0011</name>
</gene>
<organism evidence="1">
    <name type="scientific">viral metagenome</name>
    <dbReference type="NCBI Taxonomy" id="1070528"/>
    <lineage>
        <taxon>unclassified sequences</taxon>
        <taxon>metagenomes</taxon>
        <taxon>organismal metagenomes</taxon>
    </lineage>
</organism>
<evidence type="ECO:0000313" key="1">
    <source>
        <dbReference type="EMBL" id="QJA45441.1"/>
    </source>
</evidence>
<accession>A0A6H1ZDD4</accession>
<reference evidence="1" key="1">
    <citation type="submission" date="2020-03" db="EMBL/GenBank/DDBJ databases">
        <title>The deep terrestrial virosphere.</title>
        <authorList>
            <person name="Holmfeldt K."/>
            <person name="Nilsson E."/>
            <person name="Simone D."/>
            <person name="Lopez-Fernandez M."/>
            <person name="Wu X."/>
            <person name="de Brujin I."/>
            <person name="Lundin D."/>
            <person name="Andersson A."/>
            <person name="Bertilsson S."/>
            <person name="Dopson M."/>
        </authorList>
    </citation>
    <scope>NUCLEOTIDE SEQUENCE</scope>
    <source>
        <strain evidence="1">TM448A00237</strain>
        <strain evidence="2">TM448B01100</strain>
    </source>
</reference>